<dbReference type="OrthoDB" id="424753at2759"/>
<name>S9TGU9_9TRYP</name>
<evidence type="ECO:0000313" key="2">
    <source>
        <dbReference type="EMBL" id="EPY16109.1"/>
    </source>
</evidence>
<protein>
    <submittedName>
        <fullName evidence="2">Uncharacterized protein</fullName>
    </submittedName>
</protein>
<keyword evidence="3" id="KW-1185">Reference proteome</keyword>
<proteinExistence type="predicted"/>
<accession>S9TGU9</accession>
<evidence type="ECO:0000256" key="1">
    <source>
        <dbReference type="SAM" id="MobiDB-lite"/>
    </source>
</evidence>
<organism evidence="2 3">
    <name type="scientific">Strigomonas culicis</name>
    <dbReference type="NCBI Taxonomy" id="28005"/>
    <lineage>
        <taxon>Eukaryota</taxon>
        <taxon>Discoba</taxon>
        <taxon>Euglenozoa</taxon>
        <taxon>Kinetoplastea</taxon>
        <taxon>Metakinetoplastina</taxon>
        <taxon>Trypanosomatida</taxon>
        <taxon>Trypanosomatidae</taxon>
        <taxon>Strigomonadinae</taxon>
        <taxon>Strigomonas</taxon>
    </lineage>
</organism>
<evidence type="ECO:0000313" key="3">
    <source>
        <dbReference type="Proteomes" id="UP000015354"/>
    </source>
</evidence>
<feature type="region of interest" description="Disordered" evidence="1">
    <location>
        <begin position="59"/>
        <end position="78"/>
    </location>
</feature>
<dbReference type="EMBL" id="ATMH01011514">
    <property type="protein sequence ID" value="EPY16109.1"/>
    <property type="molecule type" value="Genomic_DNA"/>
</dbReference>
<sequence length="78" mass="8612">MASDSQPEQVAYVLGVIANRDIGTEDVSIRFHSIDKESPLFENFPKFAPDLAPVDDVQYQKRSPGAGFPNTMVGDRVE</sequence>
<dbReference type="Proteomes" id="UP000015354">
    <property type="component" value="Unassembled WGS sequence"/>
</dbReference>
<reference evidence="2 3" key="1">
    <citation type="journal article" date="2013" name="PLoS ONE">
        <title>Predicting the Proteins of Angomonas deanei, Strigomonas culicis and Their Respective Endosymbionts Reveals New Aspects of the Trypanosomatidae Family.</title>
        <authorList>
            <person name="Motta M.C."/>
            <person name="Martins A.C."/>
            <person name="de Souza S.S."/>
            <person name="Catta-Preta C.M."/>
            <person name="Silva R."/>
            <person name="Klein C.C."/>
            <person name="de Almeida L.G."/>
            <person name="de Lima Cunha O."/>
            <person name="Ciapina L.P."/>
            <person name="Brocchi M."/>
            <person name="Colabardini A.C."/>
            <person name="de Araujo Lima B."/>
            <person name="Machado C.R."/>
            <person name="de Almeida Soares C.M."/>
            <person name="Probst C.M."/>
            <person name="de Menezes C.B."/>
            <person name="Thompson C.E."/>
            <person name="Bartholomeu D.C."/>
            <person name="Gradia D.F."/>
            <person name="Pavoni D.P."/>
            <person name="Grisard E.C."/>
            <person name="Fantinatti-Garboggini F."/>
            <person name="Marchini F.K."/>
            <person name="Rodrigues-Luiz G.F."/>
            <person name="Wagner G."/>
            <person name="Goldman G.H."/>
            <person name="Fietto J.L."/>
            <person name="Elias M.C."/>
            <person name="Goldman M.H."/>
            <person name="Sagot M.F."/>
            <person name="Pereira M."/>
            <person name="Stoco P.H."/>
            <person name="de Mendonca-Neto R.P."/>
            <person name="Teixeira S.M."/>
            <person name="Maciel T.E."/>
            <person name="de Oliveira Mendes T.A."/>
            <person name="Urmenyi T.P."/>
            <person name="de Souza W."/>
            <person name="Schenkman S."/>
            <person name="de Vasconcelos A.T."/>
        </authorList>
    </citation>
    <scope>NUCLEOTIDE SEQUENCE [LARGE SCALE GENOMIC DNA]</scope>
</reference>
<dbReference type="AlphaFoldDB" id="S9TGU9"/>
<comment type="caution">
    <text evidence="2">The sequence shown here is derived from an EMBL/GenBank/DDBJ whole genome shotgun (WGS) entry which is preliminary data.</text>
</comment>
<gene>
    <name evidence="2" type="ORF">STCU_11545</name>
</gene>